<evidence type="ECO:0000256" key="9">
    <source>
        <dbReference type="ARBA" id="ARBA00023180"/>
    </source>
</evidence>
<dbReference type="SUPFAM" id="SSF52058">
    <property type="entry name" value="L domain-like"/>
    <property type="match status" value="1"/>
</dbReference>
<evidence type="ECO:0000256" key="8">
    <source>
        <dbReference type="ARBA" id="ARBA00023170"/>
    </source>
</evidence>
<accession>A0A218X507</accession>
<keyword evidence="6" id="KW-1133">Transmembrane helix</keyword>
<dbReference type="PANTHER" id="PTHR48063">
    <property type="entry name" value="LRR RECEPTOR-LIKE KINASE"/>
    <property type="match status" value="1"/>
</dbReference>
<dbReference type="Pfam" id="PF23598">
    <property type="entry name" value="LRR_14"/>
    <property type="match status" value="1"/>
</dbReference>
<feature type="domain" description="Disease resistance R13L4/SHOC-2-like LRR" evidence="10">
    <location>
        <begin position="34"/>
        <end position="215"/>
    </location>
</feature>
<evidence type="ECO:0000256" key="1">
    <source>
        <dbReference type="ARBA" id="ARBA00004479"/>
    </source>
</evidence>
<gene>
    <name evidence="14" type="primary">LOC116197448</name>
    <name evidence="11" type="ORF">CDL15_Pgr019605</name>
</gene>
<dbReference type="OrthoDB" id="1070245at2759"/>
<name>A0A218X507_PUNGR</name>
<protein>
    <submittedName>
        <fullName evidence="14">Receptor-like protein 35</fullName>
    </submittedName>
</protein>
<reference evidence="14" key="4">
    <citation type="submission" date="2025-04" db="UniProtKB">
        <authorList>
            <consortium name="RefSeq"/>
        </authorList>
    </citation>
    <scope>IDENTIFICATION</scope>
    <source>
        <tissue evidence="14">Leaf</tissue>
    </source>
</reference>
<dbReference type="Proteomes" id="UP000197138">
    <property type="component" value="Unassembled WGS sequence"/>
</dbReference>
<reference evidence="12" key="1">
    <citation type="journal article" date="2017" name="Plant J.">
        <title>The pomegranate (Punica granatum L.) genome and the genomics of punicalagin biosynthesis.</title>
        <authorList>
            <person name="Qin G."/>
            <person name="Xu C."/>
            <person name="Ming R."/>
            <person name="Tang H."/>
            <person name="Guyot R."/>
            <person name="Kramer E.M."/>
            <person name="Hu Y."/>
            <person name="Yi X."/>
            <person name="Qi Y."/>
            <person name="Xu X."/>
            <person name="Gao Z."/>
            <person name="Pan H."/>
            <person name="Jian J."/>
            <person name="Tian Y."/>
            <person name="Yue Z."/>
            <person name="Xu Y."/>
        </authorList>
    </citation>
    <scope>NUCLEOTIDE SEQUENCE [LARGE SCALE GENOMIC DNA]</scope>
    <source>
        <strain evidence="12">cv. Dabenzi</strain>
    </source>
</reference>
<keyword evidence="2" id="KW-0433">Leucine-rich repeat</keyword>
<dbReference type="GO" id="GO:0016020">
    <property type="term" value="C:membrane"/>
    <property type="evidence" value="ECO:0007669"/>
    <property type="project" value="UniProtKB-SubCell"/>
</dbReference>
<evidence type="ECO:0000256" key="3">
    <source>
        <dbReference type="ARBA" id="ARBA00022692"/>
    </source>
</evidence>
<dbReference type="InterPro" id="IPR032675">
    <property type="entry name" value="LRR_dom_sf"/>
</dbReference>
<evidence type="ECO:0000313" key="14">
    <source>
        <dbReference type="RefSeq" id="XP_031383459.1"/>
    </source>
</evidence>
<keyword evidence="13" id="KW-1185">Reference proteome</keyword>
<evidence type="ECO:0000256" key="2">
    <source>
        <dbReference type="ARBA" id="ARBA00022614"/>
    </source>
</evidence>
<dbReference type="GeneID" id="116197448"/>
<dbReference type="PANTHER" id="PTHR48063:SF112">
    <property type="entry name" value="RECEPTOR LIKE PROTEIN 30-LIKE"/>
    <property type="match status" value="1"/>
</dbReference>
<dbReference type="InterPro" id="IPR055414">
    <property type="entry name" value="LRR_R13L4/SHOC2-like"/>
</dbReference>
<reference evidence="11" key="2">
    <citation type="submission" date="2017-06" db="EMBL/GenBank/DDBJ databases">
        <title>The pomegranate genome and the genomics of punicalagin biosynthesis.</title>
        <authorList>
            <person name="Xu C."/>
        </authorList>
    </citation>
    <scope>NUCLEOTIDE SEQUENCE [LARGE SCALE GENOMIC DNA]</scope>
    <source>
        <tissue evidence="11">Fresh leaf</tissue>
    </source>
</reference>
<dbReference type="RefSeq" id="XP_031383459.1">
    <property type="nucleotide sequence ID" value="XM_031527599.1"/>
</dbReference>
<organism evidence="11 12">
    <name type="scientific">Punica granatum</name>
    <name type="common">Pomegranate</name>
    <dbReference type="NCBI Taxonomy" id="22663"/>
    <lineage>
        <taxon>Eukaryota</taxon>
        <taxon>Viridiplantae</taxon>
        <taxon>Streptophyta</taxon>
        <taxon>Embryophyta</taxon>
        <taxon>Tracheophyta</taxon>
        <taxon>Spermatophyta</taxon>
        <taxon>Magnoliopsida</taxon>
        <taxon>eudicotyledons</taxon>
        <taxon>Gunneridae</taxon>
        <taxon>Pentapetalae</taxon>
        <taxon>rosids</taxon>
        <taxon>malvids</taxon>
        <taxon>Myrtales</taxon>
        <taxon>Lythraceae</taxon>
        <taxon>Punica</taxon>
    </lineage>
</organism>
<sequence>MTRSSNPEVTGGSRNSCPWSGVQCDGHTGHVISLDLSNACLSGSINSSSSRFRLVHLESLKLEANNFTLSVIPPEIGNLSRFNILNLVGNVLTGEIPSSFSKFTQLSELYPSNNQLTGQVPSSFQNFTQLSRLSLRQNQLAGQTPSFFGTLTELSQLDLSDNQLTGQIRHSWETSANSLHCTSVSAQLTGQIPSSIGNLMRISSLGLLHAKSRCRHEPPAAGESLLELQQVNRSYSISTWKPHPPGES</sequence>
<dbReference type="EMBL" id="MTKT01002229">
    <property type="protein sequence ID" value="OWM80325.1"/>
    <property type="molecule type" value="Genomic_DNA"/>
</dbReference>
<keyword evidence="8" id="KW-0675">Receptor</keyword>
<dbReference type="AlphaFoldDB" id="A0A218X507"/>
<evidence type="ECO:0000313" key="11">
    <source>
        <dbReference type="EMBL" id="OWM80325.1"/>
    </source>
</evidence>
<keyword evidence="4" id="KW-0732">Signal</keyword>
<evidence type="ECO:0000256" key="6">
    <source>
        <dbReference type="ARBA" id="ARBA00022989"/>
    </source>
</evidence>
<keyword evidence="5" id="KW-0677">Repeat</keyword>
<evidence type="ECO:0000313" key="12">
    <source>
        <dbReference type="Proteomes" id="UP000197138"/>
    </source>
</evidence>
<evidence type="ECO:0000256" key="4">
    <source>
        <dbReference type="ARBA" id="ARBA00022729"/>
    </source>
</evidence>
<evidence type="ECO:0000313" key="13">
    <source>
        <dbReference type="Proteomes" id="UP000515151"/>
    </source>
</evidence>
<comment type="subcellular location">
    <subcellularLocation>
        <location evidence="1">Membrane</location>
        <topology evidence="1">Single-pass type I membrane protein</topology>
    </subcellularLocation>
</comment>
<proteinExistence type="predicted"/>
<dbReference type="Proteomes" id="UP000515151">
    <property type="component" value="Chromosome 2"/>
</dbReference>
<dbReference type="Gene3D" id="3.80.10.10">
    <property type="entry name" value="Ribonuclease Inhibitor"/>
    <property type="match status" value="1"/>
</dbReference>
<evidence type="ECO:0000256" key="5">
    <source>
        <dbReference type="ARBA" id="ARBA00022737"/>
    </source>
</evidence>
<keyword evidence="3" id="KW-0812">Transmembrane</keyword>
<evidence type="ECO:0000259" key="10">
    <source>
        <dbReference type="Pfam" id="PF23598"/>
    </source>
</evidence>
<reference evidence="13" key="3">
    <citation type="journal article" date="2020" name="Plant Biotechnol. J.">
        <title>The pomegranate (Punica granatum L.) draft genome dissects genetic divergence between soft- and hard-seeded cultivars.</title>
        <authorList>
            <person name="Luo X."/>
            <person name="Li H."/>
            <person name="Wu Z."/>
            <person name="Yao W."/>
            <person name="Zhao P."/>
            <person name="Cao D."/>
            <person name="Yu H."/>
            <person name="Li K."/>
            <person name="Poudel K."/>
            <person name="Zhao D."/>
            <person name="Zhang F."/>
            <person name="Xia X."/>
            <person name="Chen L."/>
            <person name="Wang Q."/>
            <person name="Jing D."/>
            <person name="Cao S."/>
        </authorList>
    </citation>
    <scope>NUCLEOTIDE SEQUENCE [LARGE SCALE GENOMIC DNA]</scope>
</reference>
<dbReference type="FunFam" id="3.80.10.10:FF:000400">
    <property type="entry name" value="Nuclear pore complex protein NUP107"/>
    <property type="match status" value="1"/>
</dbReference>
<evidence type="ECO:0000256" key="7">
    <source>
        <dbReference type="ARBA" id="ARBA00023136"/>
    </source>
</evidence>
<keyword evidence="7" id="KW-0472">Membrane</keyword>
<keyword evidence="9" id="KW-0325">Glycoprotein</keyword>
<dbReference type="InterPro" id="IPR046956">
    <property type="entry name" value="RLP23-like"/>
</dbReference>